<dbReference type="Proteomes" id="UP001230268">
    <property type="component" value="Unassembled WGS sequence"/>
</dbReference>
<dbReference type="EMBL" id="JAVEPI010000004">
    <property type="protein sequence ID" value="KAK1442108.1"/>
    <property type="molecule type" value="Genomic_DNA"/>
</dbReference>
<sequence>MIWHAWLMVCLILHEICAEKLPSAVRDVEVDNDMLETIFSEVFAMAHEVTDGSWDQKRAFALLVKNVAATFDVTGYLWLMEIIKGRRATERFTQAVSHRTFSQPHCDKGSWVSPAHTFGDQIAKFPGGSFRGKNAYDLVNWMGNMYKNVHTPASADAPGLQNMVVQMFQQVKGVIQTIIAIVVDIVPPFVVTQNLPCLPMLTGMNCLGSVLYPISATEFVTADITDSVMNGVISSFPAKYAAKVGRTSDAQYYLCATAYLGMYCASLFPICVTGNANVRQTFPICFVQCLATLVACPGFWMDDIQTPCSNLSVPPFCSFSVFLNHSRIPPQYSTYDQSHMYPEGCPKYDPNLDTPMDLYDKKELAESAIAKAAHKKPLSEFHLKPPKEKVEFDGACDCQAIKEICTLRLPYPVYVDSNRNTTETHYQVPEQVSEQEKRCCEECKPIWDILENDSL</sequence>
<keyword evidence="1" id="KW-0732">Signal</keyword>
<organism evidence="2 3">
    <name type="scientific">Babesia gibsoni</name>
    <dbReference type="NCBI Taxonomy" id="33632"/>
    <lineage>
        <taxon>Eukaryota</taxon>
        <taxon>Sar</taxon>
        <taxon>Alveolata</taxon>
        <taxon>Apicomplexa</taxon>
        <taxon>Aconoidasida</taxon>
        <taxon>Piroplasmida</taxon>
        <taxon>Babesiidae</taxon>
        <taxon>Babesia</taxon>
    </lineage>
</organism>
<evidence type="ECO:0008006" key="4">
    <source>
        <dbReference type="Google" id="ProtNLM"/>
    </source>
</evidence>
<dbReference type="AlphaFoldDB" id="A0AAD8LIL2"/>
<evidence type="ECO:0000313" key="3">
    <source>
        <dbReference type="Proteomes" id="UP001230268"/>
    </source>
</evidence>
<proteinExistence type="predicted"/>
<name>A0AAD8LIL2_BABGI</name>
<accession>A0AAD8LIL2</accession>
<comment type="caution">
    <text evidence="2">The sequence shown here is derived from an EMBL/GenBank/DDBJ whole genome shotgun (WGS) entry which is preliminary data.</text>
</comment>
<protein>
    <recommendedName>
        <fullName evidence="4">FZ domain-containing protein</fullName>
    </recommendedName>
</protein>
<evidence type="ECO:0000313" key="2">
    <source>
        <dbReference type="EMBL" id="KAK1442108.1"/>
    </source>
</evidence>
<keyword evidence="3" id="KW-1185">Reference proteome</keyword>
<reference evidence="2" key="1">
    <citation type="submission" date="2023-08" db="EMBL/GenBank/DDBJ databases">
        <title>Draft sequence of the Babesia gibsoni genome.</title>
        <authorList>
            <person name="Yamagishi J.Y."/>
            <person name="Xuan X.X."/>
        </authorList>
    </citation>
    <scope>NUCLEOTIDE SEQUENCE</scope>
    <source>
        <strain evidence="2">Azabu</strain>
    </source>
</reference>
<feature type="chain" id="PRO_5042114422" description="FZ domain-containing protein" evidence="1">
    <location>
        <begin position="19"/>
        <end position="455"/>
    </location>
</feature>
<gene>
    <name evidence="2" type="ORF">BgAZ_401380</name>
</gene>
<feature type="signal peptide" evidence="1">
    <location>
        <begin position="1"/>
        <end position="18"/>
    </location>
</feature>
<evidence type="ECO:0000256" key="1">
    <source>
        <dbReference type="SAM" id="SignalP"/>
    </source>
</evidence>